<dbReference type="GO" id="GO:0008233">
    <property type="term" value="F:peptidase activity"/>
    <property type="evidence" value="ECO:0007669"/>
    <property type="project" value="UniProtKB-KW"/>
</dbReference>
<keyword evidence="3" id="KW-0378">Hydrolase</keyword>
<feature type="chain" id="PRO_5007358733" description="Peptide hydrolase" evidence="3">
    <location>
        <begin position="26"/>
        <end position="384"/>
    </location>
</feature>
<dbReference type="InParanoid" id="A0A151GKG7"/>
<feature type="domain" description="Peptidase M28" evidence="4">
    <location>
        <begin position="124"/>
        <end position="350"/>
    </location>
</feature>
<gene>
    <name evidence="5" type="ORF">DCS_04599</name>
</gene>
<dbReference type="GO" id="GO:0006508">
    <property type="term" value="P:proteolysis"/>
    <property type="evidence" value="ECO:0007669"/>
    <property type="project" value="UniProtKB-KW"/>
</dbReference>
<dbReference type="CDD" id="cd03880">
    <property type="entry name" value="M28_QC_like"/>
    <property type="match status" value="1"/>
</dbReference>
<feature type="signal peptide" evidence="3">
    <location>
        <begin position="1"/>
        <end position="25"/>
    </location>
</feature>
<comment type="similarity">
    <text evidence="3">Belongs to the peptidase M28 family.</text>
</comment>
<dbReference type="EC" id="3.4.-.-" evidence="3"/>
<keyword evidence="3" id="KW-0862">Zinc</keyword>
<comment type="caution">
    <text evidence="5">The sequence shown here is derived from an EMBL/GenBank/DDBJ whole genome shotgun (WGS) entry which is preliminary data.</text>
</comment>
<dbReference type="GO" id="GO:0008270">
    <property type="term" value="F:zinc ion binding"/>
    <property type="evidence" value="ECO:0007669"/>
    <property type="project" value="TreeGrafter"/>
</dbReference>
<dbReference type="SUPFAM" id="SSF53187">
    <property type="entry name" value="Zn-dependent exopeptidases"/>
    <property type="match status" value="1"/>
</dbReference>
<dbReference type="PANTHER" id="PTHR12283">
    <property type="entry name" value="GLUTAMINYL-PEPTIDE CYCLOTRANSFERASE"/>
    <property type="match status" value="1"/>
</dbReference>
<dbReference type="GO" id="GO:0016603">
    <property type="term" value="F:glutaminyl-peptide cyclotransferase activity"/>
    <property type="evidence" value="ECO:0007669"/>
    <property type="project" value="InterPro"/>
</dbReference>
<keyword evidence="3" id="KW-0732">Signal</keyword>
<keyword evidence="2" id="KW-0012">Acyltransferase</keyword>
<dbReference type="InterPro" id="IPR037457">
    <property type="entry name" value="M28_QC"/>
</dbReference>
<accession>A0A151GKG7</accession>
<keyword evidence="3" id="KW-0645">Protease</keyword>
<dbReference type="EMBL" id="LAYC01000002">
    <property type="protein sequence ID" value="KYK57588.1"/>
    <property type="molecule type" value="Genomic_DNA"/>
</dbReference>
<name>A0A151GKG7_DRECN</name>
<sequence length="384" mass="42485">MRMPLRSSSLPLLAALLLLVCGTLAVTTLDDDDLRNIPSPGGDLDYRNGTLLAPILIPRVPGSEGSRKAQRHFVDFFKTKLPNWELEWQNSTSKTPATGNRDVPFSNLIFRRDPPGAPIGDISRLTLVAHYDSKYEPTGFLGAIDSAAPCAMLLHVARSIEDALKAKWDSDGGYDAMDGANGVQIILLDGEEAFVSWTDDDSLYGARSLAAEWESQAYPPKSTHKTPLHSIDLFVLLDLLGSTNPRVPSYFLTTHWAYKNMAGIEKRMRALGLLESKSDKPFLPEMEKAHEAFSGWMSISDDHVPFIKRGVNVLHIIPSPFPDVWHKMEDNGENLDGPTTKDWAKIVTAFTAEWLDLKGHMPKKVVTGEKSSVSRSVTSMKTEL</sequence>
<evidence type="ECO:0000313" key="6">
    <source>
        <dbReference type="Proteomes" id="UP000076580"/>
    </source>
</evidence>
<dbReference type="AlphaFoldDB" id="A0A151GKG7"/>
<evidence type="ECO:0000256" key="2">
    <source>
        <dbReference type="ARBA" id="ARBA00023315"/>
    </source>
</evidence>
<keyword evidence="6" id="KW-1185">Reference proteome</keyword>
<dbReference type="InterPro" id="IPR040234">
    <property type="entry name" value="QC/QCL"/>
</dbReference>
<dbReference type="InterPro" id="IPR007484">
    <property type="entry name" value="Peptidase_M28"/>
</dbReference>
<dbReference type="RefSeq" id="XP_040656940.1">
    <property type="nucleotide sequence ID" value="XM_040801907.1"/>
</dbReference>
<reference evidence="5 6" key="1">
    <citation type="journal article" date="2016" name="Sci. Rep.">
        <title>Insights into Adaptations to a Near-Obligate Nematode Endoparasitic Lifestyle from the Finished Genome of Drechmeria coniospora.</title>
        <authorList>
            <person name="Zhang L."/>
            <person name="Zhou Z."/>
            <person name="Guo Q."/>
            <person name="Fokkens L."/>
            <person name="Miskei M."/>
            <person name="Pocsi I."/>
            <person name="Zhang W."/>
            <person name="Chen M."/>
            <person name="Wang L."/>
            <person name="Sun Y."/>
            <person name="Donzelli B.G."/>
            <person name="Gibson D.M."/>
            <person name="Nelson D.R."/>
            <person name="Luo J.G."/>
            <person name="Rep M."/>
            <person name="Liu H."/>
            <person name="Yang S."/>
            <person name="Wang J."/>
            <person name="Krasnoff S.B."/>
            <person name="Xu Y."/>
            <person name="Molnar I."/>
            <person name="Lin M."/>
        </authorList>
    </citation>
    <scope>NUCLEOTIDE SEQUENCE [LARGE SCALE GENOMIC DNA]</scope>
    <source>
        <strain evidence="5 6">ARSEF 6962</strain>
    </source>
</reference>
<dbReference type="Proteomes" id="UP000076580">
    <property type="component" value="Chromosome 02"/>
</dbReference>
<dbReference type="FunCoup" id="A0A151GKG7">
    <property type="interactions" value="130"/>
</dbReference>
<dbReference type="Gene3D" id="3.40.630.10">
    <property type="entry name" value="Zn peptidases"/>
    <property type="match status" value="1"/>
</dbReference>
<keyword evidence="1" id="KW-0808">Transferase</keyword>
<evidence type="ECO:0000259" key="4">
    <source>
        <dbReference type="Pfam" id="PF04389"/>
    </source>
</evidence>
<proteinExistence type="inferred from homology"/>
<dbReference type="GeneID" id="63717242"/>
<protein>
    <recommendedName>
        <fullName evidence="3">Peptide hydrolase</fullName>
        <ecNumber evidence="3">3.4.-.-</ecNumber>
    </recommendedName>
</protein>
<dbReference type="STRING" id="98403.A0A151GKG7"/>
<evidence type="ECO:0000256" key="1">
    <source>
        <dbReference type="ARBA" id="ARBA00022679"/>
    </source>
</evidence>
<evidence type="ECO:0000256" key="3">
    <source>
        <dbReference type="RuleBase" id="RU361240"/>
    </source>
</evidence>
<evidence type="ECO:0000313" key="5">
    <source>
        <dbReference type="EMBL" id="KYK57588.1"/>
    </source>
</evidence>
<dbReference type="PANTHER" id="PTHR12283:SF2">
    <property type="entry name" value="PEPTIDE HYDROLASE"/>
    <property type="match status" value="1"/>
</dbReference>
<keyword evidence="3" id="KW-0479">Metal-binding</keyword>
<organism evidence="5 6">
    <name type="scientific">Drechmeria coniospora</name>
    <name type="common">Nematophagous fungus</name>
    <name type="synonym">Meria coniospora</name>
    <dbReference type="NCBI Taxonomy" id="98403"/>
    <lineage>
        <taxon>Eukaryota</taxon>
        <taxon>Fungi</taxon>
        <taxon>Dikarya</taxon>
        <taxon>Ascomycota</taxon>
        <taxon>Pezizomycotina</taxon>
        <taxon>Sordariomycetes</taxon>
        <taxon>Hypocreomycetidae</taxon>
        <taxon>Hypocreales</taxon>
        <taxon>Ophiocordycipitaceae</taxon>
        <taxon>Drechmeria</taxon>
    </lineage>
</organism>
<dbReference type="Pfam" id="PF04389">
    <property type="entry name" value="Peptidase_M28"/>
    <property type="match status" value="1"/>
</dbReference>